<dbReference type="EMBL" id="CM017881">
    <property type="protein sequence ID" value="KAG1362610.1"/>
    <property type="molecule type" value="Genomic_DNA"/>
</dbReference>
<evidence type="ECO:0000313" key="3">
    <source>
        <dbReference type="Proteomes" id="UP000797356"/>
    </source>
</evidence>
<protein>
    <submittedName>
        <fullName evidence="2">Uncharacterized protein</fullName>
    </submittedName>
</protein>
<dbReference type="Proteomes" id="UP000797356">
    <property type="component" value="Chromosome 10"/>
</dbReference>
<dbReference type="AlphaFoldDB" id="A0A8K0IM83"/>
<evidence type="ECO:0000313" key="2">
    <source>
        <dbReference type="EMBL" id="KAG1362610.1"/>
    </source>
</evidence>
<organism evidence="2 3">
    <name type="scientific">Cocos nucifera</name>
    <name type="common">Coconut palm</name>
    <dbReference type="NCBI Taxonomy" id="13894"/>
    <lineage>
        <taxon>Eukaryota</taxon>
        <taxon>Viridiplantae</taxon>
        <taxon>Streptophyta</taxon>
        <taxon>Embryophyta</taxon>
        <taxon>Tracheophyta</taxon>
        <taxon>Spermatophyta</taxon>
        <taxon>Magnoliopsida</taxon>
        <taxon>Liliopsida</taxon>
        <taxon>Arecaceae</taxon>
        <taxon>Arecoideae</taxon>
        <taxon>Cocoseae</taxon>
        <taxon>Attaleinae</taxon>
        <taxon>Cocos</taxon>
    </lineage>
</organism>
<feature type="compositionally biased region" description="Basic and acidic residues" evidence="1">
    <location>
        <begin position="51"/>
        <end position="60"/>
    </location>
</feature>
<reference evidence="2" key="1">
    <citation type="journal article" date="2017" name="Gigascience">
        <title>The genome draft of coconut (Cocos nucifera).</title>
        <authorList>
            <person name="Xiao Y."/>
            <person name="Xu P."/>
            <person name="Fan H."/>
            <person name="Baudouin L."/>
            <person name="Xia W."/>
            <person name="Bocs S."/>
            <person name="Xu J."/>
            <person name="Li Q."/>
            <person name="Guo A."/>
            <person name="Zhou L."/>
            <person name="Li J."/>
            <person name="Wu Y."/>
            <person name="Ma Z."/>
            <person name="Armero A."/>
            <person name="Issali A.E."/>
            <person name="Liu N."/>
            <person name="Peng M."/>
            <person name="Yang Y."/>
        </authorList>
    </citation>
    <scope>NUCLEOTIDE SEQUENCE</scope>
    <source>
        <tissue evidence="2">Spear leaf of Hainan Tall coconut</tissue>
    </source>
</reference>
<comment type="caution">
    <text evidence="2">The sequence shown here is derived from an EMBL/GenBank/DDBJ whole genome shotgun (WGS) entry which is preliminary data.</text>
</comment>
<feature type="region of interest" description="Disordered" evidence="1">
    <location>
        <begin position="1"/>
        <end position="66"/>
    </location>
</feature>
<evidence type="ECO:0000256" key="1">
    <source>
        <dbReference type="SAM" id="MobiDB-lite"/>
    </source>
</evidence>
<keyword evidence="3" id="KW-1185">Reference proteome</keyword>
<proteinExistence type="predicted"/>
<sequence length="66" mass="7281">MGPESSGLEREQTAPNGIGLWRPSSVESKLSWEESPTEGKAGEFGWPKGRPSVEFDRGTIAEEFDR</sequence>
<name>A0A8K0IM83_COCNU</name>
<accession>A0A8K0IM83</accession>
<gene>
    <name evidence="2" type="ORF">COCNU_10G008290</name>
</gene>
<reference evidence="2" key="2">
    <citation type="submission" date="2019-07" db="EMBL/GenBank/DDBJ databases">
        <authorList>
            <person name="Yang Y."/>
            <person name="Bocs S."/>
            <person name="Baudouin L."/>
        </authorList>
    </citation>
    <scope>NUCLEOTIDE SEQUENCE</scope>
    <source>
        <tissue evidence="2">Spear leaf of Hainan Tall coconut</tissue>
    </source>
</reference>